<dbReference type="GO" id="GO:0019829">
    <property type="term" value="F:ATPase-coupled monoatomic cation transmembrane transporter activity"/>
    <property type="evidence" value="ECO:0007669"/>
    <property type="project" value="TreeGrafter"/>
</dbReference>
<keyword evidence="4" id="KW-0067">ATP-binding</keyword>
<dbReference type="GO" id="GO:0010821">
    <property type="term" value="P:regulation of mitochondrion organization"/>
    <property type="evidence" value="ECO:0007669"/>
    <property type="project" value="TreeGrafter"/>
</dbReference>
<feature type="non-terminal residue" evidence="8">
    <location>
        <position position="209"/>
    </location>
</feature>
<keyword evidence="2" id="KW-0479">Metal-binding</keyword>
<evidence type="ECO:0000256" key="1">
    <source>
        <dbReference type="ARBA" id="ARBA00004141"/>
    </source>
</evidence>
<reference evidence="8" key="1">
    <citation type="submission" date="2025-08" db="UniProtKB">
        <authorList>
            <consortium name="RefSeq"/>
        </authorList>
    </citation>
    <scope>IDENTIFICATION</scope>
    <source>
        <tissue evidence="8">Blood</tissue>
    </source>
</reference>
<organism evidence="7 8">
    <name type="scientific">Delphinapterus leucas</name>
    <name type="common">Beluga whale</name>
    <dbReference type="NCBI Taxonomy" id="9749"/>
    <lineage>
        <taxon>Eukaryota</taxon>
        <taxon>Metazoa</taxon>
        <taxon>Chordata</taxon>
        <taxon>Craniata</taxon>
        <taxon>Vertebrata</taxon>
        <taxon>Euteleostomi</taxon>
        <taxon>Mammalia</taxon>
        <taxon>Eutheria</taxon>
        <taxon>Laurasiatheria</taxon>
        <taxon>Artiodactyla</taxon>
        <taxon>Whippomorpha</taxon>
        <taxon>Cetacea</taxon>
        <taxon>Odontoceti</taxon>
        <taxon>Monodontidae</taxon>
        <taxon>Delphinapterus</taxon>
    </lineage>
</organism>
<dbReference type="SUPFAM" id="SSF81665">
    <property type="entry name" value="Calcium ATPase, transmembrane domain M"/>
    <property type="match status" value="1"/>
</dbReference>
<name>A0A2Y9N018_DELLE</name>
<dbReference type="GO" id="GO:0140358">
    <property type="term" value="F:P-type transmembrane transporter activity"/>
    <property type="evidence" value="ECO:0007669"/>
    <property type="project" value="InterPro"/>
</dbReference>
<evidence type="ECO:0000313" key="7">
    <source>
        <dbReference type="Proteomes" id="UP000248483"/>
    </source>
</evidence>
<evidence type="ECO:0000256" key="4">
    <source>
        <dbReference type="ARBA" id="ARBA00022840"/>
    </source>
</evidence>
<accession>A0A2Y9N018</accession>
<dbReference type="AlphaFoldDB" id="A0A2Y9N018"/>
<keyword evidence="7" id="KW-1185">Reference proteome</keyword>
<evidence type="ECO:0000256" key="5">
    <source>
        <dbReference type="ARBA" id="ARBA00022842"/>
    </source>
</evidence>
<dbReference type="PANTHER" id="PTHR45630:SF2">
    <property type="entry name" value="POLYAMINE-TRANSPORTING ATPASE 13A2"/>
    <property type="match status" value="1"/>
</dbReference>
<proteinExistence type="predicted"/>
<dbReference type="GO" id="GO:0015203">
    <property type="term" value="F:polyamine transmembrane transporter activity"/>
    <property type="evidence" value="ECO:0007669"/>
    <property type="project" value="TreeGrafter"/>
</dbReference>
<keyword evidence="3" id="KW-0547">Nucleotide-binding</keyword>
<evidence type="ECO:0000256" key="3">
    <source>
        <dbReference type="ARBA" id="ARBA00022741"/>
    </source>
</evidence>
<dbReference type="RefSeq" id="XP_022422663.1">
    <property type="nucleotide sequence ID" value="XM_022566955.2"/>
</dbReference>
<dbReference type="GO" id="GO:0061909">
    <property type="term" value="P:autophagosome-lysosome fusion"/>
    <property type="evidence" value="ECO:0007669"/>
    <property type="project" value="TreeGrafter"/>
</dbReference>
<dbReference type="GO" id="GO:0046872">
    <property type="term" value="F:metal ion binding"/>
    <property type="evidence" value="ECO:0007669"/>
    <property type="project" value="UniProtKB-KW"/>
</dbReference>
<dbReference type="InterPro" id="IPR006544">
    <property type="entry name" value="P-type_TPase_V"/>
</dbReference>
<comment type="subcellular location">
    <subcellularLocation>
        <location evidence="1">Membrane</location>
        <topology evidence="1">Multi-pass membrane protein</topology>
    </subcellularLocation>
</comment>
<keyword evidence="6" id="KW-1278">Translocase</keyword>
<keyword evidence="5" id="KW-0460">Magnesium</keyword>
<dbReference type="GO" id="GO:0006874">
    <property type="term" value="P:intracellular calcium ion homeostasis"/>
    <property type="evidence" value="ECO:0007669"/>
    <property type="project" value="TreeGrafter"/>
</dbReference>
<dbReference type="InParanoid" id="A0A2Y9N018"/>
<dbReference type="InterPro" id="IPR023298">
    <property type="entry name" value="ATPase_P-typ_TM_dom_sf"/>
</dbReference>
<dbReference type="KEGG" id="dle:111171395"/>
<dbReference type="Proteomes" id="UP000248483">
    <property type="component" value="Unplaced"/>
</dbReference>
<dbReference type="GO" id="GO:0016243">
    <property type="term" value="P:regulation of autophagosome size"/>
    <property type="evidence" value="ECO:0007669"/>
    <property type="project" value="TreeGrafter"/>
</dbReference>
<dbReference type="GO" id="GO:0005524">
    <property type="term" value="F:ATP binding"/>
    <property type="evidence" value="ECO:0007669"/>
    <property type="project" value="UniProtKB-KW"/>
</dbReference>
<dbReference type="GO" id="GO:0031902">
    <property type="term" value="C:late endosome membrane"/>
    <property type="evidence" value="ECO:0007669"/>
    <property type="project" value="TreeGrafter"/>
</dbReference>
<evidence type="ECO:0000313" key="8">
    <source>
        <dbReference type="RefSeq" id="XP_022422663.1"/>
    </source>
</evidence>
<dbReference type="PANTHER" id="PTHR45630">
    <property type="entry name" value="CATION-TRANSPORTING ATPASE-RELATED"/>
    <property type="match status" value="1"/>
</dbReference>
<evidence type="ECO:0000256" key="2">
    <source>
        <dbReference type="ARBA" id="ARBA00022723"/>
    </source>
</evidence>
<protein>
    <submittedName>
        <fullName evidence="8">Cation-transporting ATPase 13A2-like</fullName>
    </submittedName>
</protein>
<sequence>MPSPSDGERGFLKAGPCLLHQIGSSQRQEGASAHQVAGQENTFPIRLLKGRAGACPIRLGAILPSALPLCRQVNTNLGDVQFLVIDLVITTTVAVLMSRTGPALALGQARPPGALLSVPVLSSLLLQVALVASVQLGGYFLTVAQPWFVPLNRTVPAPDNLPNYENTVVFCLSSFQYLILAMAVSKGAPFRRPLYTNGAAVLGVGCAGG</sequence>
<dbReference type="STRING" id="9749.A0A2Y9N018"/>
<dbReference type="GeneID" id="111171395"/>
<gene>
    <name evidence="8" type="primary">LOC111171395</name>
</gene>
<evidence type="ECO:0000256" key="6">
    <source>
        <dbReference type="ARBA" id="ARBA00022967"/>
    </source>
</evidence>